<name>A0AAD5XB34_9FUNG</name>
<proteinExistence type="predicted"/>
<organism evidence="1 2">
    <name type="scientific">Physocladia obscura</name>
    <dbReference type="NCBI Taxonomy" id="109957"/>
    <lineage>
        <taxon>Eukaryota</taxon>
        <taxon>Fungi</taxon>
        <taxon>Fungi incertae sedis</taxon>
        <taxon>Chytridiomycota</taxon>
        <taxon>Chytridiomycota incertae sedis</taxon>
        <taxon>Chytridiomycetes</taxon>
        <taxon>Chytridiales</taxon>
        <taxon>Chytriomycetaceae</taxon>
        <taxon>Physocladia</taxon>
    </lineage>
</organism>
<sequence>MSQQQNTNKESGGGNPPAQLTALISMQLFLRQAWIENGASHAQIEAKWRQLNAETRRAIVKTVAPNVPDSRENAFVFIDGKNVDMSQFAAMFPELCITIFTAGDQLFKILTGLTEAGTLSDVASKHLAGIRMAITQGAINIDFNAMPKTDPSILVNISADNAFGRVERLLPDQILQNPSTPKQIIEENAHILDRQIKGLSIATWEFEMLVTRLKFLIEQTFLVVKELLKDPIAEKSRVEQALPPTVATPSKSITTPTKTIKNSRGCWSCGKHACPDGSKDKMFSFLQKQTGINFGFSDSDDAEDAVKRLHEISINGDYELKPLDAVLFAGSDPVAGFIKKIELHEVVPRIQRPFHELWTHAGILVNKSVLPLDCLEDGKMYLYESVFSGKVAGYVYSTILPVDHPVPKDSFHLGPQIRDFEAVVAEGDADVGICPLTKSQREFLEAKFSANPNLLLDLYHQYHDFGYPITNILPVIASASQPLYADLQYFNKISLEFFPHKEKKKVVFCSELVSIIYREIGHKSFSTSSPDTFTPLAVEVVPEFGSIVFYAKENKTMRLKNGKISADPHTTRTLSLLQSQKYHKNWISMPPGGGVPANAEQAGTDTDGTKLYVARVKIGSAWRLGKIREGDKTPFVAYFDREVRINYGHEVLATLSDTVWVEAEGGHVPSRAVEAGIEEDGTPFYVARAIVGESNGFLGFEHHAGVYAPGAVAKNLGSARIPFNGVEVKAPKYEVLCHSD</sequence>
<dbReference type="AlphaFoldDB" id="A0AAD5XB34"/>
<reference evidence="1" key="1">
    <citation type="submission" date="2020-05" db="EMBL/GenBank/DDBJ databases">
        <title>Phylogenomic resolution of chytrid fungi.</title>
        <authorList>
            <person name="Stajich J.E."/>
            <person name="Amses K."/>
            <person name="Simmons R."/>
            <person name="Seto K."/>
            <person name="Myers J."/>
            <person name="Bonds A."/>
            <person name="Quandt C.A."/>
            <person name="Barry K."/>
            <person name="Liu P."/>
            <person name="Grigoriev I."/>
            <person name="Longcore J.E."/>
            <person name="James T.Y."/>
        </authorList>
    </citation>
    <scope>NUCLEOTIDE SEQUENCE</scope>
    <source>
        <strain evidence="1">JEL0513</strain>
    </source>
</reference>
<dbReference type="Pfam" id="PF11901">
    <property type="entry name" value="DM9"/>
    <property type="match status" value="2"/>
</dbReference>
<protein>
    <submittedName>
        <fullName evidence="1">Uncharacterized protein</fullName>
    </submittedName>
</protein>
<dbReference type="PANTHER" id="PTHR31649">
    <property type="entry name" value="AGAP009604-PA"/>
    <property type="match status" value="1"/>
</dbReference>
<keyword evidence="2" id="KW-1185">Reference proteome</keyword>
<accession>A0AAD5XB34</accession>
<dbReference type="Proteomes" id="UP001211907">
    <property type="component" value="Unassembled WGS sequence"/>
</dbReference>
<dbReference type="SMART" id="SM00696">
    <property type="entry name" value="DM9"/>
    <property type="match status" value="2"/>
</dbReference>
<dbReference type="Gene3D" id="3.90.1720.10">
    <property type="entry name" value="endopeptidase domain like (from Nostoc punctiforme)"/>
    <property type="match status" value="1"/>
</dbReference>
<comment type="caution">
    <text evidence="1">The sequence shown here is derived from an EMBL/GenBank/DDBJ whole genome shotgun (WGS) entry which is preliminary data.</text>
</comment>
<dbReference type="PANTHER" id="PTHR31649:SF1">
    <property type="entry name" value="FARNESOIC ACID O-METHYL TRANSFERASE DOMAIN-CONTAINING PROTEIN"/>
    <property type="match status" value="1"/>
</dbReference>
<dbReference type="InterPro" id="IPR006616">
    <property type="entry name" value="DM9_repeat"/>
</dbReference>
<evidence type="ECO:0000313" key="2">
    <source>
        <dbReference type="Proteomes" id="UP001211907"/>
    </source>
</evidence>
<evidence type="ECO:0000313" key="1">
    <source>
        <dbReference type="EMBL" id="KAJ3115349.1"/>
    </source>
</evidence>
<gene>
    <name evidence="1" type="ORF">HK100_001372</name>
</gene>
<dbReference type="EMBL" id="JADGJH010001297">
    <property type="protein sequence ID" value="KAJ3115349.1"/>
    <property type="molecule type" value="Genomic_DNA"/>
</dbReference>